<dbReference type="InterPro" id="IPR054559">
    <property type="entry name" value="PSMD12-CSN4-like_N"/>
</dbReference>
<sequence length="522" mass="59011">MSGQVLRDQAIMQDAEEMVRTCLSQVDKDPATFPEALEKLESHERISRLSGDTVGLPIYAAGVLKLHLATGRTMEAFALLQNIFRRRSQAATAITACSDVLNEKLSEYKDGEDDAALEPLLRVFVDTLRGVLVLEALYLRSGLRLMQLYRRMGDSAGALQLAETLSIDTAGTITYIERLEGVLTQIDVALAYGKIALAEQISNRIREKALNDAVATVGRRGDEALLRRFEAIRRRYYLALYQIALSDRRSALLARVGWEATKTYLVEAERAQQEVCFGAKIPVCHTDEQLNEVARLLSTVVVACLLDGFSSTQWVVSEMWGRGLFPKDASQACPRAYRAIASLVHPFARAILSPEYKYWHDIEAAFKPLQSMAQSVTAHNELPMNSRGEESRTFLLEMDGTTVHFGRIDLFTQETDEEGIMRLWRRVRDAYIEYQVCRAARFYKETTLQQLAALVHCETRDVEQALMTYEGHVEIDRLTGHISLEKPIPRERRLRAWMEDTRTAITNIARVSQLVEMDVLTN</sequence>
<name>A0A4Z1T4S7_GIAMU</name>
<dbReference type="PANTHER" id="PTHR10855">
    <property type="entry name" value="26S PROTEASOME NON-ATPASE REGULATORY SUBUNIT 12/COP9 SIGNALOSOME COMPLEX SUBUNIT 4"/>
    <property type="match status" value="1"/>
</dbReference>
<accession>A0A4Z1T4S7</accession>
<organism evidence="2 3">
    <name type="scientific">Giardia muris</name>
    <dbReference type="NCBI Taxonomy" id="5742"/>
    <lineage>
        <taxon>Eukaryota</taxon>
        <taxon>Metamonada</taxon>
        <taxon>Diplomonadida</taxon>
        <taxon>Hexamitidae</taxon>
        <taxon>Giardiinae</taxon>
        <taxon>Giardia</taxon>
    </lineage>
</organism>
<dbReference type="GO" id="GO:0008541">
    <property type="term" value="C:proteasome regulatory particle, lid subcomplex"/>
    <property type="evidence" value="ECO:0007669"/>
    <property type="project" value="TreeGrafter"/>
</dbReference>
<dbReference type="Proteomes" id="UP000315496">
    <property type="component" value="Chromosome 3"/>
</dbReference>
<evidence type="ECO:0000313" key="2">
    <source>
        <dbReference type="EMBL" id="TNJ27529.1"/>
    </source>
</evidence>
<dbReference type="GO" id="GO:0005737">
    <property type="term" value="C:cytoplasm"/>
    <property type="evidence" value="ECO:0007669"/>
    <property type="project" value="TreeGrafter"/>
</dbReference>
<evidence type="ECO:0000259" key="1">
    <source>
        <dbReference type="Pfam" id="PF22241"/>
    </source>
</evidence>
<dbReference type="AlphaFoldDB" id="A0A4Z1T4S7"/>
<dbReference type="EMBL" id="VDLU01000003">
    <property type="protein sequence ID" value="TNJ27529.1"/>
    <property type="molecule type" value="Genomic_DNA"/>
</dbReference>
<comment type="caution">
    <text evidence="2">The sequence shown here is derived from an EMBL/GenBank/DDBJ whole genome shotgun (WGS) entry which is preliminary data.</text>
</comment>
<dbReference type="Pfam" id="PF22241">
    <property type="entry name" value="PSMD12-CSN4_N"/>
    <property type="match status" value="1"/>
</dbReference>
<feature type="domain" description="PSMD12/CSN4-like N-terminal" evidence="1">
    <location>
        <begin position="35"/>
        <end position="213"/>
    </location>
</feature>
<evidence type="ECO:0000313" key="3">
    <source>
        <dbReference type="Proteomes" id="UP000315496"/>
    </source>
</evidence>
<dbReference type="InterPro" id="IPR040134">
    <property type="entry name" value="PSMD12/CSN4"/>
</dbReference>
<dbReference type="VEuPathDB" id="GiardiaDB:GMRT_10832"/>
<keyword evidence="3" id="KW-1185">Reference proteome</keyword>
<protein>
    <recommendedName>
        <fullName evidence="1">PSMD12/CSN4-like N-terminal domain-containing protein</fullName>
    </recommendedName>
</protein>
<reference evidence="2 3" key="1">
    <citation type="submission" date="2019-05" db="EMBL/GenBank/DDBJ databases">
        <title>The compact genome of Giardia muris reveals important steps in the evolution of intestinal protozoan parasites.</title>
        <authorList>
            <person name="Xu F."/>
            <person name="Jimenez-Gonzalez A."/>
            <person name="Einarsson E."/>
            <person name="Astvaldsson A."/>
            <person name="Peirasmaki D."/>
            <person name="Eckmann L."/>
            <person name="Andersson J.O."/>
            <person name="Svard S.G."/>
            <person name="Jerlstrom-Hultqvist J."/>
        </authorList>
    </citation>
    <scope>NUCLEOTIDE SEQUENCE [LARGE SCALE GENOMIC DNA]</scope>
    <source>
        <strain evidence="2 3">Roberts-Thomson</strain>
    </source>
</reference>
<proteinExistence type="predicted"/>
<gene>
    <name evidence="2" type="ORF">GMRT_10832</name>
</gene>
<dbReference type="OrthoDB" id="268763at2759"/>
<dbReference type="PANTHER" id="PTHR10855:SF1">
    <property type="entry name" value="26S PROTEASOME NON-ATPASE REGULATORY SUBUNIT 12"/>
    <property type="match status" value="1"/>
</dbReference>